<protein>
    <submittedName>
        <fullName evidence="8">ABC transporter ATP-binding protein</fullName>
    </submittedName>
</protein>
<gene>
    <name evidence="8" type="ORF">EDL96_07765</name>
</gene>
<dbReference type="Proteomes" id="UP000270616">
    <property type="component" value="Unassembled WGS sequence"/>
</dbReference>
<dbReference type="GO" id="GO:0005886">
    <property type="term" value="C:plasma membrane"/>
    <property type="evidence" value="ECO:0007669"/>
    <property type="project" value="UniProtKB-SubCell"/>
</dbReference>
<dbReference type="Gene3D" id="3.40.50.300">
    <property type="entry name" value="P-loop containing nucleotide triphosphate hydrolases"/>
    <property type="match status" value="1"/>
</dbReference>
<dbReference type="PROSITE" id="PS00211">
    <property type="entry name" value="ABC_TRANSPORTER_1"/>
    <property type="match status" value="1"/>
</dbReference>
<comment type="caution">
    <text evidence="8">The sequence shown here is derived from an EMBL/GenBank/DDBJ whole genome shotgun (WGS) entry which is preliminary data.</text>
</comment>
<evidence type="ECO:0000256" key="4">
    <source>
        <dbReference type="ARBA" id="ARBA00022840"/>
    </source>
</evidence>
<dbReference type="EMBL" id="RKMF01000009">
    <property type="protein sequence ID" value="ROZ63004.1"/>
    <property type="molecule type" value="Genomic_DNA"/>
</dbReference>
<dbReference type="SUPFAM" id="SSF52540">
    <property type="entry name" value="P-loop containing nucleoside triphosphate hydrolases"/>
    <property type="match status" value="1"/>
</dbReference>
<comment type="subcellular location">
    <subcellularLocation>
        <location evidence="1">Cell membrane</location>
        <topology evidence="1">Peripheral membrane protein</topology>
    </subcellularLocation>
</comment>
<feature type="domain" description="ABC transporter" evidence="7">
    <location>
        <begin position="48"/>
        <end position="283"/>
    </location>
</feature>
<evidence type="ECO:0000313" key="8">
    <source>
        <dbReference type="EMBL" id="ROZ63004.1"/>
    </source>
</evidence>
<dbReference type="InterPro" id="IPR050763">
    <property type="entry name" value="ABC_transporter_ATP-binding"/>
</dbReference>
<keyword evidence="9" id="KW-1185">Reference proteome</keyword>
<dbReference type="PANTHER" id="PTHR42711">
    <property type="entry name" value="ABC TRANSPORTER ATP-BINDING PROTEIN"/>
    <property type="match status" value="1"/>
</dbReference>
<dbReference type="GO" id="GO:0016887">
    <property type="term" value="F:ATP hydrolysis activity"/>
    <property type="evidence" value="ECO:0007669"/>
    <property type="project" value="InterPro"/>
</dbReference>
<evidence type="ECO:0000256" key="2">
    <source>
        <dbReference type="ARBA" id="ARBA00022448"/>
    </source>
</evidence>
<proteinExistence type="predicted"/>
<dbReference type="GO" id="GO:0005524">
    <property type="term" value="F:ATP binding"/>
    <property type="evidence" value="ECO:0007669"/>
    <property type="project" value="UniProtKB-KW"/>
</dbReference>
<dbReference type="InterPro" id="IPR003593">
    <property type="entry name" value="AAA+_ATPase"/>
</dbReference>
<dbReference type="PANTHER" id="PTHR42711:SF19">
    <property type="entry name" value="DOXORUBICIN RESISTANCE ATP-BINDING PROTEIN DRRA"/>
    <property type="match status" value="1"/>
</dbReference>
<evidence type="ECO:0000313" key="9">
    <source>
        <dbReference type="Proteomes" id="UP000270616"/>
    </source>
</evidence>
<dbReference type="Pfam" id="PF00005">
    <property type="entry name" value="ABC_tran"/>
    <property type="match status" value="1"/>
</dbReference>
<accession>A0A3N3ZPP8</accession>
<evidence type="ECO:0000259" key="7">
    <source>
        <dbReference type="PROSITE" id="PS50893"/>
    </source>
</evidence>
<dbReference type="OrthoDB" id="9804819at2"/>
<evidence type="ECO:0000256" key="3">
    <source>
        <dbReference type="ARBA" id="ARBA00022741"/>
    </source>
</evidence>
<dbReference type="InterPro" id="IPR017871">
    <property type="entry name" value="ABC_transporter-like_CS"/>
</dbReference>
<keyword evidence="4 8" id="KW-0067">ATP-binding</keyword>
<keyword evidence="5" id="KW-0046">Antibiotic resistance</keyword>
<sequence length="300" mass="31685">MSQESPPVQPTEQESPSGAAAPYPGSGEVRTGFLPPAPGPEPDPNSAVSLRGLTKVFGIGTAQSKIAVNRLSLDVPHGAFYGLVGRNGAGKTTALSMLTGLLRPTEGRATVSGIDVWGDPRAAKMAMGVLPDGMNLFERLSGRQLVTYAGLLRGMDRDTVRERTEDLLRAMDLTDDGGTAVQDYSAGMRKKIMLAAAMVHAPGLLVLDEPFEAVDPVSAANIRELLQDYAASGGTVIVSSHVMDLVQRMCDHVAVVDNGRLLAAGTVEQVRGDSSLEETFVDLVGGRTHVGEGLTWLRPR</sequence>
<feature type="region of interest" description="Disordered" evidence="6">
    <location>
        <begin position="1"/>
        <end position="47"/>
    </location>
</feature>
<dbReference type="AlphaFoldDB" id="A0A3N3ZPP8"/>
<feature type="compositionally biased region" description="Polar residues" evidence="6">
    <location>
        <begin position="1"/>
        <end position="16"/>
    </location>
</feature>
<evidence type="ECO:0000256" key="5">
    <source>
        <dbReference type="ARBA" id="ARBA00023251"/>
    </source>
</evidence>
<reference evidence="8 9" key="1">
    <citation type="submission" date="2018-10" db="EMBL/GenBank/DDBJ databases">
        <title>Kocuria sp. M5W7-7, whole genome shotgun sequence.</title>
        <authorList>
            <person name="Tuo L."/>
        </authorList>
    </citation>
    <scope>NUCLEOTIDE SEQUENCE [LARGE SCALE GENOMIC DNA]</scope>
    <source>
        <strain evidence="8 9">M5W7-7</strain>
    </source>
</reference>
<dbReference type="CDD" id="cd03230">
    <property type="entry name" value="ABC_DR_subfamily_A"/>
    <property type="match status" value="1"/>
</dbReference>
<dbReference type="SMART" id="SM00382">
    <property type="entry name" value="AAA"/>
    <property type="match status" value="1"/>
</dbReference>
<name>A0A3N3ZPP8_9MICC</name>
<dbReference type="PROSITE" id="PS50893">
    <property type="entry name" value="ABC_TRANSPORTER_2"/>
    <property type="match status" value="1"/>
</dbReference>
<keyword evidence="3" id="KW-0547">Nucleotide-binding</keyword>
<dbReference type="RefSeq" id="WP_123825221.1">
    <property type="nucleotide sequence ID" value="NZ_RKMF01000009.1"/>
</dbReference>
<dbReference type="InterPro" id="IPR003439">
    <property type="entry name" value="ABC_transporter-like_ATP-bd"/>
</dbReference>
<organism evidence="8 9">
    <name type="scientific">Kocuria soli</name>
    <dbReference type="NCBI Taxonomy" id="2485125"/>
    <lineage>
        <taxon>Bacteria</taxon>
        <taxon>Bacillati</taxon>
        <taxon>Actinomycetota</taxon>
        <taxon>Actinomycetes</taxon>
        <taxon>Micrococcales</taxon>
        <taxon>Micrococcaceae</taxon>
        <taxon>Kocuria</taxon>
    </lineage>
</organism>
<keyword evidence="2" id="KW-0813">Transport</keyword>
<dbReference type="GO" id="GO:0046677">
    <property type="term" value="P:response to antibiotic"/>
    <property type="evidence" value="ECO:0007669"/>
    <property type="project" value="UniProtKB-KW"/>
</dbReference>
<dbReference type="InterPro" id="IPR027417">
    <property type="entry name" value="P-loop_NTPase"/>
</dbReference>
<evidence type="ECO:0000256" key="1">
    <source>
        <dbReference type="ARBA" id="ARBA00004202"/>
    </source>
</evidence>
<evidence type="ECO:0000256" key="6">
    <source>
        <dbReference type="SAM" id="MobiDB-lite"/>
    </source>
</evidence>